<feature type="domain" description="HTH cro/C1-type" evidence="2">
    <location>
        <begin position="37"/>
        <end position="84"/>
    </location>
</feature>
<dbReference type="InterPro" id="IPR001387">
    <property type="entry name" value="Cro/C1-type_HTH"/>
</dbReference>
<dbReference type="Gene3D" id="1.10.260.40">
    <property type="entry name" value="lambda repressor-like DNA-binding domains"/>
    <property type="match status" value="1"/>
</dbReference>
<name>A0ABV6VLT5_9ACTN</name>
<dbReference type="SUPFAM" id="SSF47413">
    <property type="entry name" value="lambda repressor-like DNA-binding domains"/>
    <property type="match status" value="1"/>
</dbReference>
<evidence type="ECO:0000259" key="2">
    <source>
        <dbReference type="PROSITE" id="PS50943"/>
    </source>
</evidence>
<dbReference type="InterPro" id="IPR010982">
    <property type="entry name" value="Lambda_DNA-bd_dom_sf"/>
</dbReference>
<protein>
    <submittedName>
        <fullName evidence="3">Helix-turn-helix transcriptional regulator</fullName>
    </submittedName>
</protein>
<evidence type="ECO:0000256" key="1">
    <source>
        <dbReference type="SAM" id="MobiDB-lite"/>
    </source>
</evidence>
<keyword evidence="4" id="KW-1185">Reference proteome</keyword>
<organism evidence="3 4">
    <name type="scientific">Streptacidiphilus alkalitolerans</name>
    <dbReference type="NCBI Taxonomy" id="3342712"/>
    <lineage>
        <taxon>Bacteria</taxon>
        <taxon>Bacillati</taxon>
        <taxon>Actinomycetota</taxon>
        <taxon>Actinomycetes</taxon>
        <taxon>Kitasatosporales</taxon>
        <taxon>Streptomycetaceae</taxon>
        <taxon>Streptacidiphilus</taxon>
    </lineage>
</organism>
<dbReference type="PANTHER" id="PTHR35010:SF2">
    <property type="entry name" value="BLL4672 PROTEIN"/>
    <property type="match status" value="1"/>
</dbReference>
<dbReference type="InterPro" id="IPR041413">
    <property type="entry name" value="MLTR_LBD"/>
</dbReference>
<dbReference type="RefSeq" id="WP_380518704.1">
    <property type="nucleotide sequence ID" value="NZ_JBHEZX010000027.1"/>
</dbReference>
<sequence>MAQNNLELADFLKRARGKSDPTRAGLPPDGRVRRVPGLRREEVALLAGVSSDYYARLEQGRRIVPSPAVVRAIGRALGLDAAGQAHLEDLIGTGTAPVRRRPATVQRLRPGVHQLFDSLVGVPALALGRRTDILAANRMAKALFTDFDAMPPQQRNYARWMFLDKDARVLFVDWEVQARAAVESLRLEVGRDPHDPATLALLAELRSQSAEFDQWWEEHRVYQRTHGSKRLLHPLVGELTVEYETITLPGDRDTALFLYTAQADSPSRQALDLLASWALGPANADRRDGPGDAQLATQGMGLQRGMPERSGETPARPPVQPLA</sequence>
<gene>
    <name evidence="3" type="ORF">ACEZDG_36140</name>
</gene>
<dbReference type="Pfam" id="PF13560">
    <property type="entry name" value="HTH_31"/>
    <property type="match status" value="1"/>
</dbReference>
<comment type="caution">
    <text evidence="3">The sequence shown here is derived from an EMBL/GenBank/DDBJ whole genome shotgun (WGS) entry which is preliminary data.</text>
</comment>
<dbReference type="SMART" id="SM00530">
    <property type="entry name" value="HTH_XRE"/>
    <property type="match status" value="1"/>
</dbReference>
<evidence type="ECO:0000313" key="4">
    <source>
        <dbReference type="Proteomes" id="UP001592582"/>
    </source>
</evidence>
<feature type="region of interest" description="Disordered" evidence="1">
    <location>
        <begin position="283"/>
        <end position="323"/>
    </location>
</feature>
<proteinExistence type="predicted"/>
<reference evidence="3 4" key="1">
    <citation type="submission" date="2024-09" db="EMBL/GenBank/DDBJ databases">
        <authorList>
            <person name="Lee S.D."/>
        </authorList>
    </citation>
    <scope>NUCLEOTIDE SEQUENCE [LARGE SCALE GENOMIC DNA]</scope>
    <source>
        <strain evidence="3 4">N1-1</strain>
    </source>
</reference>
<accession>A0ABV6VLT5</accession>
<dbReference type="PROSITE" id="PS50943">
    <property type="entry name" value="HTH_CROC1"/>
    <property type="match status" value="1"/>
</dbReference>
<dbReference type="PANTHER" id="PTHR35010">
    <property type="entry name" value="BLL4672 PROTEIN-RELATED"/>
    <property type="match status" value="1"/>
</dbReference>
<dbReference type="Proteomes" id="UP001592582">
    <property type="component" value="Unassembled WGS sequence"/>
</dbReference>
<dbReference type="Gene3D" id="3.30.450.180">
    <property type="match status" value="1"/>
</dbReference>
<dbReference type="Pfam" id="PF17765">
    <property type="entry name" value="MLTR_LBD"/>
    <property type="match status" value="1"/>
</dbReference>
<evidence type="ECO:0000313" key="3">
    <source>
        <dbReference type="EMBL" id="MFC1414705.1"/>
    </source>
</evidence>
<dbReference type="EMBL" id="JBHEZX010000027">
    <property type="protein sequence ID" value="MFC1414705.1"/>
    <property type="molecule type" value="Genomic_DNA"/>
</dbReference>
<dbReference type="CDD" id="cd00093">
    <property type="entry name" value="HTH_XRE"/>
    <property type="match status" value="1"/>
</dbReference>